<dbReference type="OrthoDB" id="9793489at2"/>
<dbReference type="SUPFAM" id="SSF56601">
    <property type="entry name" value="beta-lactamase/transpeptidase-like"/>
    <property type="match status" value="1"/>
</dbReference>
<evidence type="ECO:0000256" key="1">
    <source>
        <dbReference type="SAM" id="SignalP"/>
    </source>
</evidence>
<sequence length="450" mass="49953">MRLASLILLIMLCGVGSGAAQSTVQQRLAAYMQGQHIVNHFSGVVLVTRHDSVLLHQAYGLADYEWAVPNTLNTKFALASITKTFTAIAVLQLAERGQLQLTDKLNKYFPRFPNGQAISLHQLLTHTSGLALDFETQYLDHTAVSPDSALAFIQRLPVRFAPGTQVGYSNVGYYLLGQIIEKASGVPYGEYLQRKILEVASMTDTGLNSNTALVPHLARLYYREGATFVKNPYINWHLNVGHDGLYATAADLAKLTQALRGTKLLSQRSKDLMLTQHNSHFPGNGFIDRYGYGVLVNPYYNQGHYLLTHSGGFFGAMTTWDWYPNDDILVTVLSNNEAESHWISYGLAAILFGKAVEIPYHHQPVTITPERLLPFAGKYGTVTILHTNGQLYLQDTNTPLVPESARKFFRPDNPDRTVEFLTNAKGHVYGLVLTKGGVKETVLKQKASRK</sequence>
<feature type="chain" id="PRO_5021229424" evidence="1">
    <location>
        <begin position="20"/>
        <end position="450"/>
    </location>
</feature>
<evidence type="ECO:0000313" key="4">
    <source>
        <dbReference type="Proteomes" id="UP000298337"/>
    </source>
</evidence>
<dbReference type="InterPro" id="IPR012338">
    <property type="entry name" value="Beta-lactam/transpept-like"/>
</dbReference>
<feature type="domain" description="Beta-lactamase-related" evidence="2">
    <location>
        <begin position="41"/>
        <end position="338"/>
    </location>
</feature>
<keyword evidence="4" id="KW-1185">Reference proteome</keyword>
<name>A0A4Z0P652_9BACT</name>
<dbReference type="InterPro" id="IPR001466">
    <property type="entry name" value="Beta-lactam-related"/>
</dbReference>
<keyword evidence="1" id="KW-0732">Signal</keyword>
<gene>
    <name evidence="3" type="ORF">EU556_09035</name>
</gene>
<keyword evidence="3" id="KW-0378">Hydrolase</keyword>
<reference evidence="3 4" key="1">
    <citation type="submission" date="2019-04" db="EMBL/GenBank/DDBJ databases">
        <authorList>
            <person name="Feng G."/>
            <person name="Zhang J."/>
            <person name="Zhu H."/>
        </authorList>
    </citation>
    <scope>NUCLEOTIDE SEQUENCE [LARGE SCALE GENOMIC DNA]</scope>
    <source>
        <strain evidence="3 4">92R-1</strain>
    </source>
</reference>
<comment type="caution">
    <text evidence="3">The sequence shown here is derived from an EMBL/GenBank/DDBJ whole genome shotgun (WGS) entry which is preliminary data.</text>
</comment>
<proteinExistence type="predicted"/>
<dbReference type="RefSeq" id="WP_135433382.1">
    <property type="nucleotide sequence ID" value="NZ_SRLA01000002.1"/>
</dbReference>
<dbReference type="GO" id="GO:0016787">
    <property type="term" value="F:hydrolase activity"/>
    <property type="evidence" value="ECO:0007669"/>
    <property type="project" value="UniProtKB-KW"/>
</dbReference>
<evidence type="ECO:0000259" key="2">
    <source>
        <dbReference type="Pfam" id="PF00144"/>
    </source>
</evidence>
<dbReference type="Pfam" id="PF00144">
    <property type="entry name" value="Beta-lactamase"/>
    <property type="match status" value="1"/>
</dbReference>
<dbReference type="AlphaFoldDB" id="A0A4Z0P652"/>
<protein>
    <submittedName>
        <fullName evidence="3">Serine hydrolase</fullName>
    </submittedName>
</protein>
<evidence type="ECO:0000313" key="3">
    <source>
        <dbReference type="EMBL" id="TGE07883.1"/>
    </source>
</evidence>
<dbReference type="Proteomes" id="UP000298337">
    <property type="component" value="Unassembled WGS sequence"/>
</dbReference>
<dbReference type="InterPro" id="IPR050789">
    <property type="entry name" value="Diverse_Enzym_Activities"/>
</dbReference>
<accession>A0A4Z0P652</accession>
<organism evidence="3 4">
    <name type="scientific">Hymenobacter fodinae</name>
    <dbReference type="NCBI Taxonomy" id="2510796"/>
    <lineage>
        <taxon>Bacteria</taxon>
        <taxon>Pseudomonadati</taxon>
        <taxon>Bacteroidota</taxon>
        <taxon>Cytophagia</taxon>
        <taxon>Cytophagales</taxon>
        <taxon>Hymenobacteraceae</taxon>
        <taxon>Hymenobacter</taxon>
    </lineage>
</organism>
<dbReference type="PANTHER" id="PTHR43283">
    <property type="entry name" value="BETA-LACTAMASE-RELATED"/>
    <property type="match status" value="1"/>
</dbReference>
<feature type="signal peptide" evidence="1">
    <location>
        <begin position="1"/>
        <end position="19"/>
    </location>
</feature>
<dbReference type="Gene3D" id="3.40.710.10">
    <property type="entry name" value="DD-peptidase/beta-lactamase superfamily"/>
    <property type="match status" value="1"/>
</dbReference>
<dbReference type="EMBL" id="SRLA01000002">
    <property type="protein sequence ID" value="TGE07883.1"/>
    <property type="molecule type" value="Genomic_DNA"/>
</dbReference>